<dbReference type="AlphaFoldDB" id="A0A7W3RA93"/>
<reference evidence="1 2" key="1">
    <citation type="submission" date="2020-08" db="EMBL/GenBank/DDBJ databases">
        <title>Sequencing the genomes of 1000 actinobacteria strains.</title>
        <authorList>
            <person name="Klenk H.-P."/>
        </authorList>
    </citation>
    <scope>NUCLEOTIDE SEQUENCE [LARGE SCALE GENOMIC DNA]</scope>
    <source>
        <strain evidence="1 2">DSM 45823</strain>
    </source>
</reference>
<organism evidence="1 2">
    <name type="scientific">Thermomonospora cellulosilytica</name>
    <dbReference type="NCBI Taxonomy" id="1411118"/>
    <lineage>
        <taxon>Bacteria</taxon>
        <taxon>Bacillati</taxon>
        <taxon>Actinomycetota</taxon>
        <taxon>Actinomycetes</taxon>
        <taxon>Streptosporangiales</taxon>
        <taxon>Thermomonosporaceae</taxon>
        <taxon>Thermomonospora</taxon>
    </lineage>
</organism>
<dbReference type="EMBL" id="JACJII010000001">
    <property type="protein sequence ID" value="MBA9005055.1"/>
    <property type="molecule type" value="Genomic_DNA"/>
</dbReference>
<dbReference type="RefSeq" id="WP_182706344.1">
    <property type="nucleotide sequence ID" value="NZ_JACJII010000001.1"/>
</dbReference>
<accession>A0A7W3RA93</accession>
<dbReference type="SUPFAM" id="SSF160631">
    <property type="entry name" value="SMI1/KNR4-like"/>
    <property type="match status" value="1"/>
</dbReference>
<name>A0A7W3RA93_9ACTN</name>
<keyword evidence="2" id="KW-1185">Reference proteome</keyword>
<dbReference type="Proteomes" id="UP000539313">
    <property type="component" value="Unassembled WGS sequence"/>
</dbReference>
<proteinExistence type="predicted"/>
<dbReference type="Gene3D" id="3.40.1580.10">
    <property type="entry name" value="SMI1/KNR4-like"/>
    <property type="match status" value="1"/>
</dbReference>
<evidence type="ECO:0008006" key="3">
    <source>
        <dbReference type="Google" id="ProtNLM"/>
    </source>
</evidence>
<gene>
    <name evidence="1" type="ORF">HNR21_003937</name>
</gene>
<evidence type="ECO:0000313" key="2">
    <source>
        <dbReference type="Proteomes" id="UP000539313"/>
    </source>
</evidence>
<comment type="caution">
    <text evidence="1">The sequence shown here is derived from an EMBL/GenBank/DDBJ whole genome shotgun (WGS) entry which is preliminary data.</text>
</comment>
<evidence type="ECO:0000313" key="1">
    <source>
        <dbReference type="EMBL" id="MBA9005055.1"/>
    </source>
</evidence>
<dbReference type="InterPro" id="IPR037883">
    <property type="entry name" value="Knr4/Smi1-like_sf"/>
</dbReference>
<protein>
    <recommendedName>
        <fullName evidence="3">Knr4/Smi1-like domain-containing protein</fullName>
    </recommendedName>
</protein>
<sequence>MLGTVAETLDAREDKRFPPPLLVFEYDGMGGIISLDSSEQNGDGEYPVVAWDPGAEARGGPERLAEDFGTYALRRCRVGLR</sequence>